<sequence length="184" mass="21663">MEKWTRITEELNRRQDFDKPKKGTNLKNRFDLLLKRFQDDEARSKRKSSTPEEYNERDQLLTDIKCRIDDRASSVVSSKERSKRKAEAIENSGLLLRQLAIDEIIQGESIVRTKKKRTTTPILDANELLDTIQKGIQQKQQNDAKMVQLMQERLEFDRDQATRQAEQHNAMQQMIRALFQAQSK</sequence>
<feature type="compositionally biased region" description="Basic and acidic residues" evidence="1">
    <location>
        <begin position="1"/>
        <end position="21"/>
    </location>
</feature>
<dbReference type="AlphaFoldDB" id="A0A6G0WIW8"/>
<feature type="region of interest" description="Disordered" evidence="1">
    <location>
        <begin position="1"/>
        <end position="24"/>
    </location>
</feature>
<keyword evidence="3" id="KW-1185">Reference proteome</keyword>
<name>A0A6G0WIW8_9STRA</name>
<evidence type="ECO:0000256" key="1">
    <source>
        <dbReference type="SAM" id="MobiDB-lite"/>
    </source>
</evidence>
<organism evidence="2 3">
    <name type="scientific">Aphanomyces euteiches</name>
    <dbReference type="NCBI Taxonomy" id="100861"/>
    <lineage>
        <taxon>Eukaryota</taxon>
        <taxon>Sar</taxon>
        <taxon>Stramenopiles</taxon>
        <taxon>Oomycota</taxon>
        <taxon>Saprolegniomycetes</taxon>
        <taxon>Saprolegniales</taxon>
        <taxon>Verrucalvaceae</taxon>
        <taxon>Aphanomyces</taxon>
    </lineage>
</organism>
<evidence type="ECO:0000313" key="3">
    <source>
        <dbReference type="Proteomes" id="UP000481153"/>
    </source>
</evidence>
<protein>
    <submittedName>
        <fullName evidence="2">Uncharacterized protein</fullName>
    </submittedName>
</protein>
<dbReference type="VEuPathDB" id="FungiDB:AeMF1_014219"/>
<reference evidence="2 3" key="1">
    <citation type="submission" date="2019-07" db="EMBL/GenBank/DDBJ databases">
        <title>Genomics analysis of Aphanomyces spp. identifies a new class of oomycete effector associated with host adaptation.</title>
        <authorList>
            <person name="Gaulin E."/>
        </authorList>
    </citation>
    <scope>NUCLEOTIDE SEQUENCE [LARGE SCALE GENOMIC DNA]</scope>
    <source>
        <strain evidence="2 3">ATCC 201684</strain>
    </source>
</reference>
<proteinExistence type="predicted"/>
<gene>
    <name evidence="2" type="ORF">Ae201684_014695</name>
</gene>
<accession>A0A6G0WIW8</accession>
<comment type="caution">
    <text evidence="2">The sequence shown here is derived from an EMBL/GenBank/DDBJ whole genome shotgun (WGS) entry which is preliminary data.</text>
</comment>
<dbReference type="Proteomes" id="UP000481153">
    <property type="component" value="Unassembled WGS sequence"/>
</dbReference>
<dbReference type="EMBL" id="VJMJ01000200">
    <property type="protein sequence ID" value="KAF0727164.1"/>
    <property type="molecule type" value="Genomic_DNA"/>
</dbReference>
<evidence type="ECO:0000313" key="2">
    <source>
        <dbReference type="EMBL" id="KAF0727164.1"/>
    </source>
</evidence>